<protein>
    <submittedName>
        <fullName evidence="2">Zinc-binding dehydrogenase</fullName>
    </submittedName>
</protein>
<dbReference type="GO" id="GO:0016491">
    <property type="term" value="F:oxidoreductase activity"/>
    <property type="evidence" value="ECO:0007669"/>
    <property type="project" value="InterPro"/>
</dbReference>
<keyword evidence="3" id="KW-1185">Reference proteome</keyword>
<accession>A0A941BBG4</accession>
<dbReference type="InterPro" id="IPR011032">
    <property type="entry name" value="GroES-like_sf"/>
</dbReference>
<proteinExistence type="predicted"/>
<dbReference type="SUPFAM" id="SSF50129">
    <property type="entry name" value="GroES-like"/>
    <property type="match status" value="1"/>
</dbReference>
<comment type="caution">
    <text evidence="2">The sequence shown here is derived from an EMBL/GenBank/DDBJ whole genome shotgun (WGS) entry which is preliminary data.</text>
</comment>
<sequence length="366" mass="38594">MTNTAAHASATSTTPVVSATEVVLPGLVEPDGLELRSRELPAPAKGQVVLRMDATGVSFAEQQMRRGKYYDQPSFPFVPGYDVVGTVTAAGPDVDTALVGRRFAAVTKIGAWASHLLVDAVDLMPVPDEVDAADAETVVVNGITAWQMLHRIAKVRTGGTIVVLGANGGVGSTLVQLARHAGITVIGTASARHHATVRELGATPVDYRDPDMYARIRELAPAGVDAVFDHVGGAGGEQSWQLLRKGGTLVSYGTAATKDDEGNSQVPVLKLFARLAAWNSLPNGRSAHFYNFWAGKRRCRASWQQRMTEDLTQVLRLVADDVLTPQIAARIPLSDTAAALTLAESRTVAGKIVIVPAAAPAPAPEA</sequence>
<organism evidence="2 3">
    <name type="scientific">Streptomyces liliiviolaceus</name>
    <dbReference type="NCBI Taxonomy" id="2823109"/>
    <lineage>
        <taxon>Bacteria</taxon>
        <taxon>Bacillati</taxon>
        <taxon>Actinomycetota</taxon>
        <taxon>Actinomycetes</taxon>
        <taxon>Kitasatosporales</taxon>
        <taxon>Streptomycetaceae</taxon>
        <taxon>Streptomyces</taxon>
    </lineage>
</organism>
<dbReference type="RefSeq" id="WP_210881035.1">
    <property type="nucleotide sequence ID" value="NZ_JAGPYQ010000001.1"/>
</dbReference>
<dbReference type="EMBL" id="JAGPYQ010000001">
    <property type="protein sequence ID" value="MBQ0847319.1"/>
    <property type="molecule type" value="Genomic_DNA"/>
</dbReference>
<evidence type="ECO:0000313" key="2">
    <source>
        <dbReference type="EMBL" id="MBQ0847319.1"/>
    </source>
</evidence>
<dbReference type="Pfam" id="PF13602">
    <property type="entry name" value="ADH_zinc_N_2"/>
    <property type="match status" value="1"/>
</dbReference>
<dbReference type="InterPro" id="IPR020843">
    <property type="entry name" value="ER"/>
</dbReference>
<dbReference type="PANTHER" id="PTHR43677">
    <property type="entry name" value="SHORT-CHAIN DEHYDROGENASE/REDUCTASE"/>
    <property type="match status" value="1"/>
</dbReference>
<dbReference type="SUPFAM" id="SSF51735">
    <property type="entry name" value="NAD(P)-binding Rossmann-fold domains"/>
    <property type="match status" value="1"/>
</dbReference>
<dbReference type="InterPro" id="IPR013154">
    <property type="entry name" value="ADH-like_N"/>
</dbReference>
<gene>
    <name evidence="2" type="ORF">J8N05_03650</name>
</gene>
<dbReference type="Gene3D" id="3.90.180.10">
    <property type="entry name" value="Medium-chain alcohol dehydrogenases, catalytic domain"/>
    <property type="match status" value="1"/>
</dbReference>
<dbReference type="Proteomes" id="UP000677413">
    <property type="component" value="Unassembled WGS sequence"/>
</dbReference>
<dbReference type="PANTHER" id="PTHR43677:SF4">
    <property type="entry name" value="QUINONE OXIDOREDUCTASE-LIKE PROTEIN 2"/>
    <property type="match status" value="1"/>
</dbReference>
<evidence type="ECO:0000259" key="1">
    <source>
        <dbReference type="SMART" id="SM00829"/>
    </source>
</evidence>
<dbReference type="Gene3D" id="3.40.50.720">
    <property type="entry name" value="NAD(P)-binding Rossmann-like Domain"/>
    <property type="match status" value="1"/>
</dbReference>
<dbReference type="InterPro" id="IPR036291">
    <property type="entry name" value="NAD(P)-bd_dom_sf"/>
</dbReference>
<evidence type="ECO:0000313" key="3">
    <source>
        <dbReference type="Proteomes" id="UP000677413"/>
    </source>
</evidence>
<feature type="domain" description="Enoyl reductase (ER)" evidence="1">
    <location>
        <begin position="26"/>
        <end position="354"/>
    </location>
</feature>
<dbReference type="AlphaFoldDB" id="A0A941BBG4"/>
<dbReference type="InterPro" id="IPR051397">
    <property type="entry name" value="Zn-ADH-like_protein"/>
</dbReference>
<name>A0A941BBG4_9ACTN</name>
<reference evidence="2 3" key="1">
    <citation type="submission" date="2021-04" db="EMBL/GenBank/DDBJ databases">
        <authorList>
            <person name="Tang X."/>
            <person name="Zhou X."/>
            <person name="Chen X."/>
            <person name="Cernava T."/>
            <person name="Zhang C."/>
        </authorList>
    </citation>
    <scope>NUCLEOTIDE SEQUENCE [LARGE SCALE GENOMIC DNA]</scope>
    <source>
        <strain evidence="2 3">BH-SS-21</strain>
    </source>
</reference>
<dbReference type="Pfam" id="PF08240">
    <property type="entry name" value="ADH_N"/>
    <property type="match status" value="1"/>
</dbReference>
<dbReference type="CDD" id="cd08273">
    <property type="entry name" value="MDR8"/>
    <property type="match status" value="1"/>
</dbReference>
<dbReference type="SMART" id="SM00829">
    <property type="entry name" value="PKS_ER"/>
    <property type="match status" value="1"/>
</dbReference>